<evidence type="ECO:0000313" key="1">
    <source>
        <dbReference type="EMBL" id="KFE59831.1"/>
    </source>
</evidence>
<name>A0A085VWL8_9BACT</name>
<proteinExistence type="predicted"/>
<accession>A0A085VWL8</accession>
<evidence type="ECO:0000313" key="2">
    <source>
        <dbReference type="Proteomes" id="UP000028725"/>
    </source>
</evidence>
<protein>
    <submittedName>
        <fullName evidence="1">Uncharacterized protein</fullName>
    </submittedName>
</protein>
<keyword evidence="2" id="KW-1185">Reference proteome</keyword>
<comment type="caution">
    <text evidence="1">The sequence shown here is derived from an EMBL/GenBank/DDBJ whole genome shotgun (WGS) entry which is preliminary data.</text>
</comment>
<gene>
    <name evidence="1" type="ORF">DB31_6104</name>
</gene>
<dbReference type="EMBL" id="JMCB01000032">
    <property type="protein sequence ID" value="KFE59831.1"/>
    <property type="molecule type" value="Genomic_DNA"/>
</dbReference>
<reference evidence="1 2" key="1">
    <citation type="submission" date="2014-04" db="EMBL/GenBank/DDBJ databases">
        <title>Genome assembly of Hyalangium minutum DSM 14724.</title>
        <authorList>
            <person name="Sharma G."/>
            <person name="Subramanian S."/>
        </authorList>
    </citation>
    <scope>NUCLEOTIDE SEQUENCE [LARGE SCALE GENOMIC DNA]</scope>
    <source>
        <strain evidence="1 2">DSM 14724</strain>
    </source>
</reference>
<dbReference type="Proteomes" id="UP000028725">
    <property type="component" value="Unassembled WGS sequence"/>
</dbReference>
<organism evidence="1 2">
    <name type="scientific">Hyalangium minutum</name>
    <dbReference type="NCBI Taxonomy" id="394096"/>
    <lineage>
        <taxon>Bacteria</taxon>
        <taxon>Pseudomonadati</taxon>
        <taxon>Myxococcota</taxon>
        <taxon>Myxococcia</taxon>
        <taxon>Myxococcales</taxon>
        <taxon>Cystobacterineae</taxon>
        <taxon>Archangiaceae</taxon>
        <taxon>Hyalangium</taxon>
    </lineage>
</organism>
<dbReference type="AlphaFoldDB" id="A0A085VWL8"/>
<sequence length="159" mass="17238">MQVGWSHVKNPQASDFARLVDSNGAQLSSCQPEPSAVPSSYGNCFLLVPKLGKHMVQLVRKDLTKIAEAGPITVRMPKLEDFSYKLSCFDLELKGTSVTARCIGPEPSAPGDRGPKTQANTYARTRDDSTIADYTQCLDVSNNNGILVCNKEHLGVTIP</sequence>